<dbReference type="GO" id="GO:0016746">
    <property type="term" value="F:acyltransferase activity"/>
    <property type="evidence" value="ECO:0007669"/>
    <property type="project" value="UniProtKB-KW"/>
</dbReference>
<name>A0ABV1HPL8_9FIRM</name>
<evidence type="ECO:0000313" key="2">
    <source>
        <dbReference type="EMBL" id="MEQ2563933.1"/>
    </source>
</evidence>
<dbReference type="InterPro" id="IPR025559">
    <property type="entry name" value="Eis_dom"/>
</dbReference>
<dbReference type="Pfam" id="PF13527">
    <property type="entry name" value="Acetyltransf_9"/>
    <property type="match status" value="1"/>
</dbReference>
<dbReference type="PANTHER" id="PTHR37817">
    <property type="entry name" value="N-ACETYLTRANSFERASE EIS"/>
    <property type="match status" value="1"/>
</dbReference>
<dbReference type="SUPFAM" id="SSF55718">
    <property type="entry name" value="SCP-like"/>
    <property type="match status" value="1"/>
</dbReference>
<dbReference type="Gene3D" id="3.30.1050.10">
    <property type="entry name" value="SCP2 sterol-binding domain"/>
    <property type="match status" value="1"/>
</dbReference>
<dbReference type="InterPro" id="IPR051554">
    <property type="entry name" value="Acetyltransferase_Eis"/>
</dbReference>
<dbReference type="PROSITE" id="PS51186">
    <property type="entry name" value="GNAT"/>
    <property type="match status" value="1"/>
</dbReference>
<proteinExistence type="predicted"/>
<evidence type="ECO:0000259" key="1">
    <source>
        <dbReference type="PROSITE" id="PS51186"/>
    </source>
</evidence>
<organism evidence="2 3">
    <name type="scientific">Ventrimonas faecis</name>
    <dbReference type="NCBI Taxonomy" id="3133170"/>
    <lineage>
        <taxon>Bacteria</taxon>
        <taxon>Bacillati</taxon>
        <taxon>Bacillota</taxon>
        <taxon>Clostridia</taxon>
        <taxon>Lachnospirales</taxon>
        <taxon>Lachnospiraceae</taxon>
        <taxon>Ventrimonas</taxon>
    </lineage>
</organism>
<keyword evidence="3" id="KW-1185">Reference proteome</keyword>
<feature type="domain" description="N-acetyltransferase" evidence="1">
    <location>
        <begin position="1"/>
        <end position="176"/>
    </location>
</feature>
<dbReference type="SUPFAM" id="SSF55729">
    <property type="entry name" value="Acyl-CoA N-acyltransferases (Nat)"/>
    <property type="match status" value="1"/>
</dbReference>
<reference evidence="2 3" key="1">
    <citation type="submission" date="2024-03" db="EMBL/GenBank/DDBJ databases">
        <title>Human intestinal bacterial collection.</title>
        <authorList>
            <person name="Pauvert C."/>
            <person name="Hitch T.C.A."/>
            <person name="Clavel T."/>
        </authorList>
    </citation>
    <scope>NUCLEOTIDE SEQUENCE [LARGE SCALE GENOMIC DNA]</scope>
    <source>
        <strain evidence="2 3">CLA-AP-H27</strain>
    </source>
</reference>
<protein>
    <submittedName>
        <fullName evidence="2">GNAT family N-acetyltransferase</fullName>
        <ecNumber evidence="2">2.3.1.-</ecNumber>
    </submittedName>
</protein>
<dbReference type="InterPro" id="IPR000182">
    <property type="entry name" value="GNAT_dom"/>
</dbReference>
<dbReference type="EC" id="2.3.1.-" evidence="2"/>
<keyword evidence="2" id="KW-0012">Acyltransferase</keyword>
<comment type="caution">
    <text evidence="2">The sequence shown here is derived from an EMBL/GenBank/DDBJ whole genome shotgun (WGS) entry which is preliminary data.</text>
</comment>
<gene>
    <name evidence="2" type="ORF">WMO41_12295</name>
</gene>
<dbReference type="Gene3D" id="3.40.630.30">
    <property type="match status" value="1"/>
</dbReference>
<sequence>MIRYLDNQEKSLTKDLWREAFPEDSEDFLDYYDQEKMSRNQVLVREEDGVIQSMLHRNPYRLQVRNVCWNVDYIVAVATRSDMRHRGYMRSLLIRMMTDMRAQQMPFCFLMPAAEAIYTPFQFAFIYDQPVWKLKENAELERISIEETGAAEECVDADAQQKTVQQIADWMQHWLEQRYEVFAKRDDAYVTSLLREVKSELGSLDLLYDQKQLVGVQSIWGREEKEQRLLYTEDGYSELEKEKPAIMARIITPETFVPVVHLKENAEAEQLTVCLELEDPLIPQNDGRFIWTLDHAGSQLEKLTGQIGTMEEALAQTEWENDRVLHLKIEELTQWLFGYHVPEVVKQYAGAEQIDVLSRIFLDEVV</sequence>
<dbReference type="PANTHER" id="PTHR37817:SF1">
    <property type="entry name" value="N-ACETYLTRANSFERASE EIS"/>
    <property type="match status" value="1"/>
</dbReference>
<dbReference type="Pfam" id="PF13530">
    <property type="entry name" value="SCP2_2"/>
    <property type="match status" value="1"/>
</dbReference>
<dbReference type="Proteomes" id="UP001437460">
    <property type="component" value="Unassembled WGS sequence"/>
</dbReference>
<dbReference type="InterPro" id="IPR016181">
    <property type="entry name" value="Acyl_CoA_acyltransferase"/>
</dbReference>
<accession>A0ABV1HPL8</accession>
<dbReference type="InterPro" id="IPR036527">
    <property type="entry name" value="SCP2_sterol-bd_dom_sf"/>
</dbReference>
<evidence type="ECO:0000313" key="3">
    <source>
        <dbReference type="Proteomes" id="UP001437460"/>
    </source>
</evidence>
<dbReference type="EMBL" id="JBBMFJ010000028">
    <property type="protein sequence ID" value="MEQ2563933.1"/>
    <property type="molecule type" value="Genomic_DNA"/>
</dbReference>
<keyword evidence="2" id="KW-0808">Transferase</keyword>